<comment type="subcellular location">
    <subcellularLocation>
        <location evidence="1">Endoplasmic reticulum membrane</location>
        <topology evidence="1">Multi-pass membrane protein</topology>
    </subcellularLocation>
</comment>
<evidence type="ECO:0000256" key="1">
    <source>
        <dbReference type="ARBA" id="ARBA00004477"/>
    </source>
</evidence>
<dbReference type="EMBL" id="QGKV02000759">
    <property type="protein sequence ID" value="KAF3563948.1"/>
    <property type="molecule type" value="Genomic_DNA"/>
</dbReference>
<evidence type="ECO:0000256" key="9">
    <source>
        <dbReference type="SAM" id="Phobius"/>
    </source>
</evidence>
<organism evidence="10 11">
    <name type="scientific">Brassica cretica</name>
    <name type="common">Mustard</name>
    <dbReference type="NCBI Taxonomy" id="69181"/>
    <lineage>
        <taxon>Eukaryota</taxon>
        <taxon>Viridiplantae</taxon>
        <taxon>Streptophyta</taxon>
        <taxon>Embryophyta</taxon>
        <taxon>Tracheophyta</taxon>
        <taxon>Spermatophyta</taxon>
        <taxon>Magnoliopsida</taxon>
        <taxon>eudicotyledons</taxon>
        <taxon>Gunneridae</taxon>
        <taxon>Pentapetalae</taxon>
        <taxon>rosids</taxon>
        <taxon>malvids</taxon>
        <taxon>Brassicales</taxon>
        <taxon>Brassicaceae</taxon>
        <taxon>Brassiceae</taxon>
        <taxon>Brassica</taxon>
    </lineage>
</organism>
<accession>A0ABQ7CV33</accession>
<keyword evidence="8 9" id="KW-0472">Membrane</keyword>
<keyword evidence="11" id="KW-1185">Reference proteome</keyword>
<evidence type="ECO:0000256" key="7">
    <source>
        <dbReference type="ARBA" id="ARBA00022989"/>
    </source>
</evidence>
<sequence length="132" mass="15053">MVEEQKKKPCRFWIWALSSVLFRLILISYAGNLNLSSRPEVSTPLTSIRRRHMVSFSVSKICHRTSEPFAKAPNANFYFGNAIGYACFQFLTKGCWGFTILRIVLVVDSVGAMLNHNRALKKCNSNHQKVKN</sequence>
<gene>
    <name evidence="10" type="ORF">DY000_02012241</name>
</gene>
<evidence type="ECO:0000256" key="4">
    <source>
        <dbReference type="ARBA" id="ARBA00022502"/>
    </source>
</evidence>
<evidence type="ECO:0000256" key="3">
    <source>
        <dbReference type="ARBA" id="ARBA00010026"/>
    </source>
</evidence>
<comment type="pathway">
    <text evidence="2">Glycolipid biosynthesis; glycosylphosphatidylinositol-anchor biosynthesis.</text>
</comment>
<comment type="caution">
    <text evidence="10">The sequence shown here is derived from an EMBL/GenBank/DDBJ whole genome shotgun (WGS) entry which is preliminary data.</text>
</comment>
<keyword evidence="7 9" id="KW-1133">Transmembrane helix</keyword>
<name>A0ABQ7CV33_BRACR</name>
<keyword evidence="5 9" id="KW-0812">Transmembrane</keyword>
<dbReference type="PANTHER" id="PTHR13121">
    <property type="entry name" value="GPI TRANSAMIDASE COMPONENT PIG-U"/>
    <property type="match status" value="1"/>
</dbReference>
<dbReference type="PANTHER" id="PTHR13121:SF0">
    <property type="entry name" value="PHOSPHATIDYLINOSITOL GLYCAN ANCHOR BIOSYNTHESIS CLASS U PROTEIN"/>
    <property type="match status" value="1"/>
</dbReference>
<evidence type="ECO:0000256" key="6">
    <source>
        <dbReference type="ARBA" id="ARBA00022824"/>
    </source>
</evidence>
<evidence type="ECO:0000256" key="8">
    <source>
        <dbReference type="ARBA" id="ARBA00023136"/>
    </source>
</evidence>
<keyword evidence="6" id="KW-0256">Endoplasmic reticulum</keyword>
<evidence type="ECO:0000256" key="2">
    <source>
        <dbReference type="ARBA" id="ARBA00004687"/>
    </source>
</evidence>
<evidence type="ECO:0000313" key="10">
    <source>
        <dbReference type="EMBL" id="KAF3563948.1"/>
    </source>
</evidence>
<feature type="transmembrane region" description="Helical" evidence="9">
    <location>
        <begin position="12"/>
        <end position="31"/>
    </location>
</feature>
<evidence type="ECO:0000256" key="5">
    <source>
        <dbReference type="ARBA" id="ARBA00022692"/>
    </source>
</evidence>
<protein>
    <submittedName>
        <fullName evidence="10">Uncharacterized protein</fullName>
    </submittedName>
</protein>
<reference evidence="10 11" key="1">
    <citation type="journal article" date="2020" name="BMC Genomics">
        <title>Intraspecific diversification of the crop wild relative Brassica cretica Lam. using demographic model selection.</title>
        <authorList>
            <person name="Kioukis A."/>
            <person name="Michalopoulou V.A."/>
            <person name="Briers L."/>
            <person name="Pirintsos S."/>
            <person name="Studholme D.J."/>
            <person name="Pavlidis P."/>
            <person name="Sarris P.F."/>
        </authorList>
    </citation>
    <scope>NUCLEOTIDE SEQUENCE [LARGE SCALE GENOMIC DNA]</scope>
    <source>
        <strain evidence="11">cv. PFS-1207/04</strain>
    </source>
</reference>
<dbReference type="InterPro" id="IPR009600">
    <property type="entry name" value="PIG-U"/>
</dbReference>
<evidence type="ECO:0000313" key="11">
    <source>
        <dbReference type="Proteomes" id="UP000266723"/>
    </source>
</evidence>
<dbReference type="Proteomes" id="UP000266723">
    <property type="component" value="Unassembled WGS sequence"/>
</dbReference>
<comment type="similarity">
    <text evidence="3">Belongs to the PIGU family.</text>
</comment>
<proteinExistence type="inferred from homology"/>
<keyword evidence="4" id="KW-0337">GPI-anchor biosynthesis</keyword>